<dbReference type="STRING" id="1494.SAMN05216497_11167"/>
<dbReference type="EMBL" id="FNGL01000011">
    <property type="protein sequence ID" value="SDL19426.1"/>
    <property type="molecule type" value="Genomic_DNA"/>
</dbReference>
<feature type="transmembrane region" description="Helical" evidence="1">
    <location>
        <begin position="45"/>
        <end position="64"/>
    </location>
</feature>
<gene>
    <name evidence="3" type="ORF">NCTC13028_01249</name>
    <name evidence="2" type="ORF">SAMN05216497_11167</name>
</gene>
<evidence type="ECO:0000313" key="2">
    <source>
        <dbReference type="EMBL" id="SDL19426.1"/>
    </source>
</evidence>
<dbReference type="NCBIfam" id="NF042414">
    <property type="entry name" value="CLC_0170_fam"/>
    <property type="match status" value="1"/>
</dbReference>
<evidence type="ECO:0000313" key="4">
    <source>
        <dbReference type="Proteomes" id="UP000198811"/>
    </source>
</evidence>
<proteinExistence type="predicted"/>
<dbReference type="Proteomes" id="UP000250223">
    <property type="component" value="Unassembled WGS sequence"/>
</dbReference>
<keyword evidence="1" id="KW-0812">Transmembrane</keyword>
<protein>
    <submittedName>
        <fullName evidence="3">Uncharacterized protein</fullName>
    </submittedName>
</protein>
<accession>A0A239Z1H8</accession>
<keyword evidence="1" id="KW-1133">Transmembrane helix</keyword>
<keyword evidence="1" id="KW-0472">Membrane</keyword>
<reference evidence="3 5" key="2">
    <citation type="submission" date="2018-06" db="EMBL/GenBank/DDBJ databases">
        <authorList>
            <consortium name="Pathogen Informatics"/>
            <person name="Doyle S."/>
        </authorList>
    </citation>
    <scope>NUCLEOTIDE SEQUENCE [LARGE SCALE GENOMIC DNA]</scope>
    <source>
        <strain evidence="3 5">NCTC13028</strain>
    </source>
</reference>
<dbReference type="InterPro" id="IPR049971">
    <property type="entry name" value="CLC_0170-like"/>
</dbReference>
<reference evidence="2 4" key="1">
    <citation type="submission" date="2016-10" db="EMBL/GenBank/DDBJ databases">
        <authorList>
            <person name="Varghese N."/>
            <person name="Submissions S."/>
        </authorList>
    </citation>
    <scope>NUCLEOTIDE SEQUENCE [LARGE SCALE GENOMIC DNA]</scope>
    <source>
        <strain evidence="2 4">NLAE-zl-C224</strain>
    </source>
</reference>
<dbReference type="GeneID" id="70576107"/>
<feature type="transmembrane region" description="Helical" evidence="1">
    <location>
        <begin position="6"/>
        <end position="25"/>
    </location>
</feature>
<evidence type="ECO:0000313" key="3">
    <source>
        <dbReference type="EMBL" id="SQB34346.1"/>
    </source>
</evidence>
<dbReference type="OrthoDB" id="1928377at2"/>
<sequence>MDIIRLFNIYFVILSLIQGFLLLTIDYNSFKEKGLIKTSKKCRRIAFTMIILSIVLYVGNKIFYKY</sequence>
<name>A0A239Z1H8_CLOCO</name>
<dbReference type="AlphaFoldDB" id="A0A239Z1H8"/>
<evidence type="ECO:0000313" key="5">
    <source>
        <dbReference type="Proteomes" id="UP000250223"/>
    </source>
</evidence>
<dbReference type="EMBL" id="UAWC01000007">
    <property type="protein sequence ID" value="SQB34346.1"/>
    <property type="molecule type" value="Genomic_DNA"/>
</dbReference>
<evidence type="ECO:0000256" key="1">
    <source>
        <dbReference type="SAM" id="Phobius"/>
    </source>
</evidence>
<dbReference type="RefSeq" id="WP_089866122.1">
    <property type="nucleotide sequence ID" value="NZ_CP173238.1"/>
</dbReference>
<keyword evidence="4" id="KW-1185">Reference proteome</keyword>
<dbReference type="Proteomes" id="UP000198811">
    <property type="component" value="Unassembled WGS sequence"/>
</dbReference>
<organism evidence="3 5">
    <name type="scientific">Clostridium cochlearium</name>
    <dbReference type="NCBI Taxonomy" id="1494"/>
    <lineage>
        <taxon>Bacteria</taxon>
        <taxon>Bacillati</taxon>
        <taxon>Bacillota</taxon>
        <taxon>Clostridia</taxon>
        <taxon>Eubacteriales</taxon>
        <taxon>Clostridiaceae</taxon>
        <taxon>Clostridium</taxon>
    </lineage>
</organism>